<organism evidence="3 4">
    <name type="scientific">Flavobacterium rhizosphaerae</name>
    <dbReference type="NCBI Taxonomy" id="3163298"/>
    <lineage>
        <taxon>Bacteria</taxon>
        <taxon>Pseudomonadati</taxon>
        <taxon>Bacteroidota</taxon>
        <taxon>Flavobacteriia</taxon>
        <taxon>Flavobacteriales</taxon>
        <taxon>Flavobacteriaceae</taxon>
        <taxon>Flavobacterium</taxon>
    </lineage>
</organism>
<evidence type="ECO:0000256" key="1">
    <source>
        <dbReference type="ARBA" id="ARBA00023027"/>
    </source>
</evidence>
<evidence type="ECO:0000313" key="3">
    <source>
        <dbReference type="EMBL" id="MFL9844966.1"/>
    </source>
</evidence>
<dbReference type="EMBL" id="JBELPZ010000010">
    <property type="protein sequence ID" value="MFL9844966.1"/>
    <property type="molecule type" value="Genomic_DNA"/>
</dbReference>
<sequence length="341" mass="38852">MENKVYNILITGTAGFIGFHLAEYFIKQGHNIVGIDSINEYYDSTLKYARLSQSGIDKEDVEWNKKVKSSKYTNYRFIRMNLEDKEALFTLCNEENFDVIVNMAAQAGVRYSIENPDVYVQSNVVGFLNILEAARHYNIKKLVYASSSSVYGNNKKMPFTIHDNVDHPVSLYAATKKSNELMAHTYSHLFGIKTVGLRFFTVYGPWGRPDMAISLFTDAVLNESEIKVFNNGNLSRDFTYIDDIVKGVVSAVLTDKSEPLYEIYNIGNSKPVQLTDFIEEIEKATGKKAIRQNLPMQPGDVASTWADVENFKKAYNYEPSTDIVTGIAKYVEWHKSFYKKQ</sequence>
<feature type="domain" description="NAD-dependent epimerase/dehydratase" evidence="2">
    <location>
        <begin position="8"/>
        <end position="267"/>
    </location>
</feature>
<dbReference type="RefSeq" id="WP_408085226.1">
    <property type="nucleotide sequence ID" value="NZ_JBELPZ010000010.1"/>
</dbReference>
<dbReference type="PANTHER" id="PTHR43574">
    <property type="entry name" value="EPIMERASE-RELATED"/>
    <property type="match status" value="1"/>
</dbReference>
<name>A0ABW8Z0P4_9FLAO</name>
<comment type="caution">
    <text evidence="3">The sequence shown here is derived from an EMBL/GenBank/DDBJ whole genome shotgun (WGS) entry which is preliminary data.</text>
</comment>
<accession>A0ABW8Z0P4</accession>
<dbReference type="Gene3D" id="3.40.50.720">
    <property type="entry name" value="NAD(P)-binding Rossmann-like Domain"/>
    <property type="match status" value="1"/>
</dbReference>
<dbReference type="Proteomes" id="UP001629156">
    <property type="component" value="Unassembled WGS sequence"/>
</dbReference>
<dbReference type="Gene3D" id="3.90.25.10">
    <property type="entry name" value="UDP-galactose 4-epimerase, domain 1"/>
    <property type="match status" value="1"/>
</dbReference>
<evidence type="ECO:0000313" key="4">
    <source>
        <dbReference type="Proteomes" id="UP001629156"/>
    </source>
</evidence>
<proteinExistence type="predicted"/>
<dbReference type="InterPro" id="IPR036291">
    <property type="entry name" value="NAD(P)-bd_dom_sf"/>
</dbReference>
<gene>
    <name evidence="3" type="ORF">ABS766_11105</name>
</gene>
<dbReference type="Pfam" id="PF01370">
    <property type="entry name" value="Epimerase"/>
    <property type="match status" value="1"/>
</dbReference>
<dbReference type="InterPro" id="IPR001509">
    <property type="entry name" value="Epimerase_deHydtase"/>
</dbReference>
<dbReference type="PRINTS" id="PR01713">
    <property type="entry name" value="NUCEPIMERASE"/>
</dbReference>
<protein>
    <submittedName>
        <fullName evidence="3">NAD-dependent epimerase/dehydratase family protein</fullName>
    </submittedName>
</protein>
<keyword evidence="1" id="KW-0520">NAD</keyword>
<evidence type="ECO:0000259" key="2">
    <source>
        <dbReference type="Pfam" id="PF01370"/>
    </source>
</evidence>
<keyword evidence="4" id="KW-1185">Reference proteome</keyword>
<dbReference type="SUPFAM" id="SSF51735">
    <property type="entry name" value="NAD(P)-binding Rossmann-fold domains"/>
    <property type="match status" value="1"/>
</dbReference>
<reference evidence="3 4" key="1">
    <citation type="submission" date="2024-06" db="EMBL/GenBank/DDBJ databases">
        <authorList>
            <person name="Kaempfer P."/>
            <person name="Viver T."/>
        </authorList>
    </citation>
    <scope>NUCLEOTIDE SEQUENCE [LARGE SCALE GENOMIC DNA]</scope>
    <source>
        <strain evidence="3 4">ST-119</strain>
    </source>
</reference>